<evidence type="ECO:0000259" key="6">
    <source>
        <dbReference type="SMART" id="SM00983"/>
    </source>
</evidence>
<name>A0A174ACI5_9FIRM</name>
<dbReference type="CDD" id="cd07995">
    <property type="entry name" value="TPK"/>
    <property type="match status" value="1"/>
</dbReference>
<dbReference type="eggNOG" id="COG1564">
    <property type="taxonomic scope" value="Bacteria"/>
</dbReference>
<dbReference type="EMBL" id="CYYU01000010">
    <property type="protein sequence ID" value="CUN85186.1"/>
    <property type="molecule type" value="Genomic_DNA"/>
</dbReference>
<dbReference type="Gene3D" id="3.40.50.10240">
    <property type="entry name" value="Thiamin pyrophosphokinase, catalytic domain"/>
    <property type="match status" value="1"/>
</dbReference>
<dbReference type="GO" id="GO:0005524">
    <property type="term" value="F:ATP binding"/>
    <property type="evidence" value="ECO:0007669"/>
    <property type="project" value="UniProtKB-KW"/>
</dbReference>
<dbReference type="SUPFAM" id="SSF63999">
    <property type="entry name" value="Thiamin pyrophosphokinase, catalytic domain"/>
    <property type="match status" value="1"/>
</dbReference>
<keyword evidence="3 7" id="KW-0418">Kinase</keyword>
<dbReference type="InterPro" id="IPR036371">
    <property type="entry name" value="TPK_B1-bd_sf"/>
</dbReference>
<dbReference type="PANTHER" id="PTHR41299">
    <property type="entry name" value="THIAMINE PYROPHOSPHOKINASE"/>
    <property type="match status" value="1"/>
</dbReference>
<dbReference type="GO" id="GO:0004788">
    <property type="term" value="F:thiamine diphosphokinase activity"/>
    <property type="evidence" value="ECO:0007669"/>
    <property type="project" value="UniProtKB-UniRule"/>
</dbReference>
<dbReference type="GO" id="GO:0009229">
    <property type="term" value="P:thiamine diphosphate biosynthetic process"/>
    <property type="evidence" value="ECO:0007669"/>
    <property type="project" value="InterPro"/>
</dbReference>
<dbReference type="GO" id="GO:0006772">
    <property type="term" value="P:thiamine metabolic process"/>
    <property type="evidence" value="ECO:0007669"/>
    <property type="project" value="UniProtKB-UniRule"/>
</dbReference>
<accession>A0A174ACI5</accession>
<organism evidence="7 8">
    <name type="scientific">Mitsuokella jalaludinii</name>
    <dbReference type="NCBI Taxonomy" id="187979"/>
    <lineage>
        <taxon>Bacteria</taxon>
        <taxon>Bacillati</taxon>
        <taxon>Bacillota</taxon>
        <taxon>Negativicutes</taxon>
        <taxon>Selenomonadales</taxon>
        <taxon>Selenomonadaceae</taxon>
        <taxon>Mitsuokella</taxon>
    </lineage>
</organism>
<dbReference type="AlphaFoldDB" id="A0A174ACI5"/>
<dbReference type="Proteomes" id="UP000095546">
    <property type="component" value="Unassembled WGS sequence"/>
</dbReference>
<evidence type="ECO:0000256" key="4">
    <source>
        <dbReference type="ARBA" id="ARBA00022840"/>
    </source>
</evidence>
<protein>
    <recommendedName>
        <fullName evidence="5">Thiamine diphosphokinase</fullName>
        <ecNumber evidence="5">2.7.6.2</ecNumber>
    </recommendedName>
</protein>
<dbReference type="InterPro" id="IPR006282">
    <property type="entry name" value="Thi_PPkinase"/>
</dbReference>
<proteinExistence type="predicted"/>
<keyword evidence="1 7" id="KW-0808">Transferase</keyword>
<sequence length="251" mass="26599">MNNMNNMNDVNGRDNAATRPAILQLPQLCLQGALSCFQQACLLVVGGRAPEVEWLRKASEGRIVWAVDHGLDACLAAGIVPQRLIGDGDSAAPAAWHFAEKKGIPIEKFPPEKDDTDTQLALRIAKEAGFPAAIVTGAFGGRFDHALSTVMSCAFAPLPCLLADEREAIFFVHGGESVTCTPESAPKAISLLPLTGSCRGVNLTGMHWPLAGATLEARSMRAVSNVLAEGSSSLSVSLTDGLLGVYFVWRE</sequence>
<evidence type="ECO:0000256" key="1">
    <source>
        <dbReference type="ARBA" id="ARBA00022679"/>
    </source>
</evidence>
<dbReference type="InterPro" id="IPR007371">
    <property type="entry name" value="TPK_catalytic"/>
</dbReference>
<evidence type="ECO:0000313" key="7">
    <source>
        <dbReference type="EMBL" id="CUN85186.1"/>
    </source>
</evidence>
<evidence type="ECO:0000256" key="5">
    <source>
        <dbReference type="NCBIfam" id="TIGR01378"/>
    </source>
</evidence>
<dbReference type="GeneID" id="83709371"/>
<gene>
    <name evidence="7" type="primary">thiN</name>
    <name evidence="7" type="ORF">ERS852385_01519</name>
</gene>
<dbReference type="SUPFAM" id="SSF63862">
    <property type="entry name" value="Thiamin pyrophosphokinase, substrate-binding domain"/>
    <property type="match status" value="1"/>
</dbReference>
<evidence type="ECO:0000256" key="3">
    <source>
        <dbReference type="ARBA" id="ARBA00022777"/>
    </source>
</evidence>
<dbReference type="SMART" id="SM00983">
    <property type="entry name" value="TPK_B1_binding"/>
    <property type="match status" value="1"/>
</dbReference>
<dbReference type="RefSeq" id="WP_244881898.1">
    <property type="nucleotide sequence ID" value="NZ_CABIWZ010000010.1"/>
</dbReference>
<keyword evidence="2" id="KW-0547">Nucleotide-binding</keyword>
<keyword evidence="4" id="KW-0067">ATP-binding</keyword>
<dbReference type="InterPro" id="IPR036759">
    <property type="entry name" value="TPK_catalytic_sf"/>
</dbReference>
<feature type="domain" description="Thiamin pyrophosphokinase thiamin-binding" evidence="6">
    <location>
        <begin position="175"/>
        <end position="243"/>
    </location>
</feature>
<dbReference type="PANTHER" id="PTHR41299:SF1">
    <property type="entry name" value="THIAMINE PYROPHOSPHOKINASE"/>
    <property type="match status" value="1"/>
</dbReference>
<dbReference type="Pfam" id="PF04263">
    <property type="entry name" value="TPK_catalytic"/>
    <property type="match status" value="1"/>
</dbReference>
<evidence type="ECO:0000256" key="2">
    <source>
        <dbReference type="ARBA" id="ARBA00022741"/>
    </source>
</evidence>
<dbReference type="InterPro" id="IPR053149">
    <property type="entry name" value="TPK"/>
</dbReference>
<evidence type="ECO:0000313" key="8">
    <source>
        <dbReference type="Proteomes" id="UP000095546"/>
    </source>
</evidence>
<dbReference type="InterPro" id="IPR007373">
    <property type="entry name" value="Thiamin_PyroPKinase_B1-bd"/>
</dbReference>
<dbReference type="EC" id="2.7.6.2" evidence="5"/>
<dbReference type="GO" id="GO:0030975">
    <property type="term" value="F:thiamine binding"/>
    <property type="evidence" value="ECO:0007669"/>
    <property type="project" value="InterPro"/>
</dbReference>
<dbReference type="NCBIfam" id="TIGR01378">
    <property type="entry name" value="thi_PPkinase"/>
    <property type="match status" value="1"/>
</dbReference>
<dbReference type="Pfam" id="PF04265">
    <property type="entry name" value="TPK_B1_binding"/>
    <property type="match status" value="1"/>
</dbReference>
<dbReference type="GO" id="GO:0016301">
    <property type="term" value="F:kinase activity"/>
    <property type="evidence" value="ECO:0007669"/>
    <property type="project" value="UniProtKB-KW"/>
</dbReference>
<dbReference type="STRING" id="187979.ERS852385_01519"/>
<keyword evidence="8" id="KW-1185">Reference proteome</keyword>
<reference evidence="7 8" key="1">
    <citation type="submission" date="2015-09" db="EMBL/GenBank/DDBJ databases">
        <authorList>
            <consortium name="Pathogen Informatics"/>
        </authorList>
    </citation>
    <scope>NUCLEOTIDE SEQUENCE [LARGE SCALE GENOMIC DNA]</scope>
    <source>
        <strain evidence="7 8">2789STDY5608828</strain>
    </source>
</reference>